<evidence type="ECO:0008006" key="4">
    <source>
        <dbReference type="Google" id="ProtNLM"/>
    </source>
</evidence>
<sequence>MLCAIPSKRKAPIEASPATSKTARIATSETCNCPNRGDALGSEVDTKADPKTLSSLSEELLDDIVCRAGRPSDCDGYPDWPTLASITLVSQQMHRIAMPHLYAHIKTDLRTTAEPSECSRSILYALLAKRANLAGRVNALTINKAKSNSERSDTETDNIRGLVSALPNLSFLDTASLTFAELLLMKEEHMLDNITRLDLCLHTASLFQPSITHVYSLPNIITLNFRYGSVTMPVPTPDLDERVFHRPSTSLKHLSYTGVSNIPISVSLGCMSYLGANCTSLESLALRNFAGRHGALTMQLIITFFEPAISHSLKKLEVWDEGLHDRRLMSALTTQKATQMYGAASYLEEVDIDIPLLERYTSRDEGWDIDLCLVTAKSLRSLRLRGKLDHHSTHNSLTWALPGLSRHVKAKQPNLKRVVLELDGEVPESLDGSLRNIGKSFEANGVKFEVVSKEL</sequence>
<dbReference type="AlphaFoldDB" id="A0A6A6RKX4"/>
<accession>A0A6A6RKX4</accession>
<feature type="region of interest" description="Disordered" evidence="1">
    <location>
        <begin position="1"/>
        <end position="21"/>
    </location>
</feature>
<evidence type="ECO:0000256" key="1">
    <source>
        <dbReference type="SAM" id="MobiDB-lite"/>
    </source>
</evidence>
<name>A0A6A6RKX4_9PLEO</name>
<dbReference type="Proteomes" id="UP000799753">
    <property type="component" value="Unassembled WGS sequence"/>
</dbReference>
<dbReference type="OrthoDB" id="3799107at2759"/>
<dbReference type="EMBL" id="MU006816">
    <property type="protein sequence ID" value="KAF2634648.1"/>
    <property type="molecule type" value="Genomic_DNA"/>
</dbReference>
<keyword evidence="3" id="KW-1185">Reference proteome</keyword>
<evidence type="ECO:0000313" key="2">
    <source>
        <dbReference type="EMBL" id="KAF2634648.1"/>
    </source>
</evidence>
<organism evidence="2 3">
    <name type="scientific">Massarina eburnea CBS 473.64</name>
    <dbReference type="NCBI Taxonomy" id="1395130"/>
    <lineage>
        <taxon>Eukaryota</taxon>
        <taxon>Fungi</taxon>
        <taxon>Dikarya</taxon>
        <taxon>Ascomycota</taxon>
        <taxon>Pezizomycotina</taxon>
        <taxon>Dothideomycetes</taxon>
        <taxon>Pleosporomycetidae</taxon>
        <taxon>Pleosporales</taxon>
        <taxon>Massarineae</taxon>
        <taxon>Massarinaceae</taxon>
        <taxon>Massarina</taxon>
    </lineage>
</organism>
<reference evidence="2" key="1">
    <citation type="journal article" date="2020" name="Stud. Mycol.">
        <title>101 Dothideomycetes genomes: a test case for predicting lifestyles and emergence of pathogens.</title>
        <authorList>
            <person name="Haridas S."/>
            <person name="Albert R."/>
            <person name="Binder M."/>
            <person name="Bloem J."/>
            <person name="Labutti K."/>
            <person name="Salamov A."/>
            <person name="Andreopoulos B."/>
            <person name="Baker S."/>
            <person name="Barry K."/>
            <person name="Bills G."/>
            <person name="Bluhm B."/>
            <person name="Cannon C."/>
            <person name="Castanera R."/>
            <person name="Culley D."/>
            <person name="Daum C."/>
            <person name="Ezra D."/>
            <person name="Gonzalez J."/>
            <person name="Henrissat B."/>
            <person name="Kuo A."/>
            <person name="Liang C."/>
            <person name="Lipzen A."/>
            <person name="Lutzoni F."/>
            <person name="Magnuson J."/>
            <person name="Mondo S."/>
            <person name="Nolan M."/>
            <person name="Ohm R."/>
            <person name="Pangilinan J."/>
            <person name="Park H.-J."/>
            <person name="Ramirez L."/>
            <person name="Alfaro M."/>
            <person name="Sun H."/>
            <person name="Tritt A."/>
            <person name="Yoshinaga Y."/>
            <person name="Zwiers L.-H."/>
            <person name="Turgeon B."/>
            <person name="Goodwin S."/>
            <person name="Spatafora J."/>
            <person name="Crous P."/>
            <person name="Grigoriev I."/>
        </authorList>
    </citation>
    <scope>NUCLEOTIDE SEQUENCE</scope>
    <source>
        <strain evidence="2">CBS 473.64</strain>
    </source>
</reference>
<proteinExistence type="predicted"/>
<gene>
    <name evidence="2" type="ORF">P280DRAFT_474436</name>
</gene>
<evidence type="ECO:0000313" key="3">
    <source>
        <dbReference type="Proteomes" id="UP000799753"/>
    </source>
</evidence>
<protein>
    <recommendedName>
        <fullName evidence="4">F-box domain-containing protein</fullName>
    </recommendedName>
</protein>